<feature type="compositionally biased region" description="Low complexity" evidence="2">
    <location>
        <begin position="525"/>
        <end position="568"/>
    </location>
</feature>
<feature type="compositionally biased region" description="Basic and acidic residues" evidence="2">
    <location>
        <begin position="305"/>
        <end position="314"/>
    </location>
</feature>
<feature type="compositionally biased region" description="Low complexity" evidence="2">
    <location>
        <begin position="365"/>
        <end position="399"/>
    </location>
</feature>
<gene>
    <name evidence="4" type="ORF">BDN71DRAFT_1531101</name>
</gene>
<dbReference type="GO" id="GO:0006355">
    <property type="term" value="P:regulation of DNA-templated transcription"/>
    <property type="evidence" value="ECO:0007669"/>
    <property type="project" value="InterPro"/>
</dbReference>
<organism evidence="4 5">
    <name type="scientific">Pleurotus eryngii</name>
    <name type="common">Boletus of the steppes</name>
    <dbReference type="NCBI Taxonomy" id="5323"/>
    <lineage>
        <taxon>Eukaryota</taxon>
        <taxon>Fungi</taxon>
        <taxon>Dikarya</taxon>
        <taxon>Basidiomycota</taxon>
        <taxon>Agaricomycotina</taxon>
        <taxon>Agaricomycetes</taxon>
        <taxon>Agaricomycetidae</taxon>
        <taxon>Agaricales</taxon>
        <taxon>Pleurotineae</taxon>
        <taxon>Pleurotaceae</taxon>
        <taxon>Pleurotus</taxon>
    </lineage>
</organism>
<name>A0A9P6A2I1_PLEER</name>
<dbReference type="Pfam" id="PF00320">
    <property type="entry name" value="GATA"/>
    <property type="match status" value="1"/>
</dbReference>
<dbReference type="Gene3D" id="3.30.50.10">
    <property type="entry name" value="Erythroid Transcription Factor GATA-1, subunit A"/>
    <property type="match status" value="1"/>
</dbReference>
<dbReference type="SMART" id="SM00401">
    <property type="entry name" value="ZnF_GATA"/>
    <property type="match status" value="1"/>
</dbReference>
<feature type="compositionally biased region" description="Basic and acidic residues" evidence="2">
    <location>
        <begin position="591"/>
        <end position="601"/>
    </location>
</feature>
<evidence type="ECO:0000313" key="5">
    <source>
        <dbReference type="Proteomes" id="UP000807025"/>
    </source>
</evidence>
<keyword evidence="1" id="KW-0862">Zinc</keyword>
<evidence type="ECO:0000256" key="2">
    <source>
        <dbReference type="SAM" id="MobiDB-lite"/>
    </source>
</evidence>
<dbReference type="EMBL" id="MU154536">
    <property type="protein sequence ID" value="KAF9498723.1"/>
    <property type="molecule type" value="Genomic_DNA"/>
</dbReference>
<feature type="region of interest" description="Disordered" evidence="2">
    <location>
        <begin position="48"/>
        <end position="69"/>
    </location>
</feature>
<keyword evidence="1" id="KW-0479">Metal-binding</keyword>
<dbReference type="InterPro" id="IPR013088">
    <property type="entry name" value="Znf_NHR/GATA"/>
</dbReference>
<dbReference type="SUPFAM" id="SSF57716">
    <property type="entry name" value="Glucocorticoid receptor-like (DNA-binding domain)"/>
    <property type="match status" value="1"/>
</dbReference>
<reference evidence="4" key="1">
    <citation type="submission" date="2020-11" db="EMBL/GenBank/DDBJ databases">
        <authorList>
            <consortium name="DOE Joint Genome Institute"/>
            <person name="Ahrendt S."/>
            <person name="Riley R."/>
            <person name="Andreopoulos W."/>
            <person name="Labutti K."/>
            <person name="Pangilinan J."/>
            <person name="Ruiz-Duenas F.J."/>
            <person name="Barrasa J.M."/>
            <person name="Sanchez-Garcia M."/>
            <person name="Camarero S."/>
            <person name="Miyauchi S."/>
            <person name="Serrano A."/>
            <person name="Linde D."/>
            <person name="Babiker R."/>
            <person name="Drula E."/>
            <person name="Ayuso-Fernandez I."/>
            <person name="Pacheco R."/>
            <person name="Padilla G."/>
            <person name="Ferreira P."/>
            <person name="Barriuso J."/>
            <person name="Kellner H."/>
            <person name="Castanera R."/>
            <person name="Alfaro M."/>
            <person name="Ramirez L."/>
            <person name="Pisabarro A.G."/>
            <person name="Kuo A."/>
            <person name="Tritt A."/>
            <person name="Lipzen A."/>
            <person name="He G."/>
            <person name="Yan M."/>
            <person name="Ng V."/>
            <person name="Cullen D."/>
            <person name="Martin F."/>
            <person name="Rosso M.-N."/>
            <person name="Henrissat B."/>
            <person name="Hibbett D."/>
            <person name="Martinez A.T."/>
            <person name="Grigoriev I.V."/>
        </authorList>
    </citation>
    <scope>NUCLEOTIDE SEQUENCE</scope>
    <source>
        <strain evidence="4">ATCC 90797</strain>
    </source>
</reference>
<feature type="compositionally biased region" description="Low complexity" evidence="2">
    <location>
        <begin position="432"/>
        <end position="466"/>
    </location>
</feature>
<accession>A0A9P6A2I1</accession>
<dbReference type="InterPro" id="IPR000679">
    <property type="entry name" value="Znf_GATA"/>
</dbReference>
<feature type="region of interest" description="Disordered" evidence="2">
    <location>
        <begin position="505"/>
        <end position="607"/>
    </location>
</feature>
<feature type="domain" description="GATA-type" evidence="3">
    <location>
        <begin position="219"/>
        <end position="272"/>
    </location>
</feature>
<keyword evidence="5" id="KW-1185">Reference proteome</keyword>
<feature type="compositionally biased region" description="Low complexity" evidence="2">
    <location>
        <begin position="1"/>
        <end position="14"/>
    </location>
</feature>
<keyword evidence="1" id="KW-0863">Zinc-finger</keyword>
<dbReference type="CDD" id="cd00202">
    <property type="entry name" value="ZnF_GATA"/>
    <property type="match status" value="1"/>
</dbReference>
<feature type="compositionally biased region" description="Polar residues" evidence="2">
    <location>
        <begin position="337"/>
        <end position="352"/>
    </location>
</feature>
<proteinExistence type="predicted"/>
<dbReference type="GO" id="GO:0043565">
    <property type="term" value="F:sequence-specific DNA binding"/>
    <property type="evidence" value="ECO:0007669"/>
    <property type="project" value="InterPro"/>
</dbReference>
<sequence length="607" mass="66176">MDCTSSTPRTPSPTDLHFLHGTDHKQDSISVFQPSLLQELYNDADLDSSYPDHQEALPLHHPHQQQQQGMVYRRATFPYVRHDREDIHLYPSTQPFLHHQPAQHNFYPDSASYYPPSSWPVADIAVKHEDMTSPQPQLIVPSQSSQYNQQGFFPQHALPAHHHHQHSQQQQHQTLLHHHQQHQQQQQQLPPPLSYLPHSSMSVQHTDDAASKETQYLRRRCFNCHTTEPPSWRRSTLNPGKIVCNKCGLYERTHLRPRPLRFDELRAGNKARKNSSAAQQQAGQGVGGAGGRKESASPKVKGASVKKEPREYGLPRRSSVSSASSASGASDWDDNLSVYSSPSAPPTSFNSPSAPPFPLSRDSESPPILDPSLSSSLSSPIPPLSDSSSSASSPSASSSHSIGGSPNPQGMIRLPNAPLNDIASFSPHHSHQQLQAQYQGQGSPLSSPPLSGNASLPQHQQMVMQQQQQYSNYNGMSNGYSNSSTMSFAVQPMYGFDGGIHQQGSSYNNGGNGMGTGLMGPPSPLSSIPSLPSTPSTPSINASSLNSTSSPLNNITPTTRRRSSTSSSLAVSPQALSLGLGIAEESEGEQELGREKTQEAREENEES</sequence>
<feature type="compositionally biased region" description="Low complexity" evidence="2">
    <location>
        <begin position="318"/>
        <end position="330"/>
    </location>
</feature>
<protein>
    <recommendedName>
        <fullName evidence="3">GATA-type domain-containing protein</fullName>
    </recommendedName>
</protein>
<dbReference type="GO" id="GO:0008270">
    <property type="term" value="F:zinc ion binding"/>
    <property type="evidence" value="ECO:0007669"/>
    <property type="project" value="UniProtKB-KW"/>
</dbReference>
<dbReference type="AlphaFoldDB" id="A0A9P6A2I1"/>
<comment type="caution">
    <text evidence="4">The sequence shown here is derived from an EMBL/GenBank/DDBJ whole genome shotgun (WGS) entry which is preliminary data.</text>
</comment>
<dbReference type="OrthoDB" id="515401at2759"/>
<dbReference type="PROSITE" id="PS50114">
    <property type="entry name" value="GATA_ZN_FINGER_2"/>
    <property type="match status" value="1"/>
</dbReference>
<dbReference type="Proteomes" id="UP000807025">
    <property type="component" value="Unassembled WGS sequence"/>
</dbReference>
<evidence type="ECO:0000259" key="3">
    <source>
        <dbReference type="PROSITE" id="PS50114"/>
    </source>
</evidence>
<feature type="region of interest" description="Disordered" evidence="2">
    <location>
        <begin position="269"/>
        <end position="466"/>
    </location>
</feature>
<evidence type="ECO:0000256" key="1">
    <source>
        <dbReference type="PROSITE-ProRule" id="PRU00094"/>
    </source>
</evidence>
<feature type="region of interest" description="Disordered" evidence="2">
    <location>
        <begin position="158"/>
        <end position="190"/>
    </location>
</feature>
<feature type="region of interest" description="Disordered" evidence="2">
    <location>
        <begin position="1"/>
        <end position="21"/>
    </location>
</feature>
<evidence type="ECO:0000313" key="4">
    <source>
        <dbReference type="EMBL" id="KAF9498723.1"/>
    </source>
</evidence>